<dbReference type="InterPro" id="IPR037187">
    <property type="entry name" value="DnaK_N"/>
</dbReference>
<keyword evidence="2" id="KW-0863">Zinc-finger</keyword>
<evidence type="ECO:0000313" key="6">
    <source>
        <dbReference type="EMBL" id="VAV85819.1"/>
    </source>
</evidence>
<keyword evidence="3" id="KW-0862">Zinc</keyword>
<evidence type="ECO:0000259" key="5">
    <source>
        <dbReference type="Pfam" id="PF21173"/>
    </source>
</evidence>
<dbReference type="Pfam" id="PF21173">
    <property type="entry name" value="DksA-like_N"/>
    <property type="match status" value="1"/>
</dbReference>
<gene>
    <name evidence="6" type="ORF">MNBD_DELTA01-875</name>
</gene>
<dbReference type="SUPFAM" id="SSF57716">
    <property type="entry name" value="Glucocorticoid receptor-like (DNA-binding domain)"/>
    <property type="match status" value="1"/>
</dbReference>
<dbReference type="Pfam" id="PF01258">
    <property type="entry name" value="zf-dskA_traR"/>
    <property type="match status" value="1"/>
</dbReference>
<proteinExistence type="predicted"/>
<dbReference type="InterPro" id="IPR048487">
    <property type="entry name" value="DksA-like_N"/>
</dbReference>
<accession>A0A3B0R0G2</accession>
<evidence type="ECO:0000256" key="2">
    <source>
        <dbReference type="ARBA" id="ARBA00022771"/>
    </source>
</evidence>
<dbReference type="GO" id="GO:0008270">
    <property type="term" value="F:zinc ion binding"/>
    <property type="evidence" value="ECO:0007669"/>
    <property type="project" value="UniProtKB-KW"/>
</dbReference>
<sequence>MKDCEVIRRVLKDKLSELEGRVGRIAEDVRRASGPLPADSVEQVSQRANDEVLDGLSEGARAEIGQINAALDRMERGDYGLCKECGEDIRVERLEAVPYAEFCIDCAE</sequence>
<evidence type="ECO:0000256" key="1">
    <source>
        <dbReference type="ARBA" id="ARBA00022723"/>
    </source>
</evidence>
<dbReference type="InterPro" id="IPR000962">
    <property type="entry name" value="Znf_DskA_TraR"/>
</dbReference>
<dbReference type="PANTHER" id="PTHR33823">
    <property type="entry name" value="RNA POLYMERASE-BINDING TRANSCRIPTION FACTOR DKSA-RELATED"/>
    <property type="match status" value="1"/>
</dbReference>
<evidence type="ECO:0000256" key="3">
    <source>
        <dbReference type="ARBA" id="ARBA00022833"/>
    </source>
</evidence>
<dbReference type="PROSITE" id="PS51128">
    <property type="entry name" value="ZF_DKSA_2"/>
    <property type="match status" value="1"/>
</dbReference>
<evidence type="ECO:0000259" key="4">
    <source>
        <dbReference type="Pfam" id="PF01258"/>
    </source>
</evidence>
<dbReference type="AlphaFoldDB" id="A0A3B0R0G2"/>
<dbReference type="PANTHER" id="PTHR33823:SF4">
    <property type="entry name" value="GENERAL STRESS PROTEIN 16O"/>
    <property type="match status" value="1"/>
</dbReference>
<reference evidence="6" key="1">
    <citation type="submission" date="2018-06" db="EMBL/GenBank/DDBJ databases">
        <authorList>
            <person name="Zhirakovskaya E."/>
        </authorList>
    </citation>
    <scope>NUCLEOTIDE SEQUENCE</scope>
</reference>
<dbReference type="EMBL" id="UOEA01000100">
    <property type="protein sequence ID" value="VAV85819.1"/>
    <property type="molecule type" value="Genomic_DNA"/>
</dbReference>
<feature type="domain" description="DnaK suppressor protein-like N-terminal" evidence="5">
    <location>
        <begin position="8"/>
        <end position="74"/>
    </location>
</feature>
<dbReference type="SUPFAM" id="SSF109635">
    <property type="entry name" value="DnaK suppressor protein DksA, alpha-hairpin domain"/>
    <property type="match status" value="1"/>
</dbReference>
<feature type="domain" description="Zinc finger DksA/TraR C4-type" evidence="4">
    <location>
        <begin position="77"/>
        <end position="108"/>
    </location>
</feature>
<protein>
    <submittedName>
        <fullName evidence="6">Uncharacterized protein</fullName>
    </submittedName>
</protein>
<dbReference type="Gene3D" id="1.20.120.910">
    <property type="entry name" value="DksA, coiled-coil domain"/>
    <property type="match status" value="1"/>
</dbReference>
<name>A0A3B0R0G2_9ZZZZ</name>
<keyword evidence="1" id="KW-0479">Metal-binding</keyword>
<organism evidence="6">
    <name type="scientific">hydrothermal vent metagenome</name>
    <dbReference type="NCBI Taxonomy" id="652676"/>
    <lineage>
        <taxon>unclassified sequences</taxon>
        <taxon>metagenomes</taxon>
        <taxon>ecological metagenomes</taxon>
    </lineage>
</organism>